<dbReference type="SUPFAM" id="SSF56601">
    <property type="entry name" value="beta-lactamase/transpeptidase-like"/>
    <property type="match status" value="1"/>
</dbReference>
<evidence type="ECO:0000256" key="1">
    <source>
        <dbReference type="ARBA" id="ARBA00001526"/>
    </source>
</evidence>
<evidence type="ECO:0000256" key="3">
    <source>
        <dbReference type="ARBA" id="ARBA00012865"/>
    </source>
</evidence>
<sequence>MRMPKLSALVFACVAIAAQAASPGPEAADAVVDGVMRPLMREHGIPGMSVAITINGRDRIYHYGIASKDSGAAVTDSTLFEIGSVSKTFTAVLAAHAEARGVLALSESPSAYLPALRGTALDQVTLLQLATHTGGGLPLQVPDAIGDDESLQAYFHAWRPASPPGGQRVYSNLGTGLLGMATAAASGEPFETAVERRIFRPLGMQSSFFQVPDSRRKDYAQGYTKQDAPIRLRPGMFWAEAYGVRSNAADLLRFVKAHMPGTRLDPPLRQAVAAVQQARHRAGELGQGLVWETYPWPATLDRLLAGNADAMVYDAVEAEWIGPARRDEAEVVVNKTGSTNGFAAYVAFVPSRRLGIVMLANRNYPAAARIRAAHAVLTALDARDGNGRGR</sequence>
<dbReference type="PROSITE" id="PS00336">
    <property type="entry name" value="BETA_LACTAMASE_C"/>
    <property type="match status" value="1"/>
</dbReference>
<feature type="domain" description="Beta-lactamase-related" evidence="8">
    <location>
        <begin position="32"/>
        <end position="377"/>
    </location>
</feature>
<organism evidence="9 10">
    <name type="scientific">Noviherbaspirillum aridicola</name>
    <dbReference type="NCBI Taxonomy" id="2849687"/>
    <lineage>
        <taxon>Bacteria</taxon>
        <taxon>Pseudomonadati</taxon>
        <taxon>Pseudomonadota</taxon>
        <taxon>Betaproteobacteria</taxon>
        <taxon>Burkholderiales</taxon>
        <taxon>Oxalobacteraceae</taxon>
        <taxon>Noviherbaspirillum</taxon>
    </lineage>
</organism>
<dbReference type="RefSeq" id="WP_220806552.1">
    <property type="nucleotide sequence ID" value="NZ_BPMK01000002.1"/>
</dbReference>
<keyword evidence="10" id="KW-1185">Reference proteome</keyword>
<name>A0ABQ4PZX2_9BURK</name>
<dbReference type="EMBL" id="BPMK01000002">
    <property type="protein sequence ID" value="GIZ50366.1"/>
    <property type="molecule type" value="Genomic_DNA"/>
</dbReference>
<comment type="catalytic activity">
    <reaction evidence="1 6">
        <text>a beta-lactam + H2O = a substituted beta-amino acid</text>
        <dbReference type="Rhea" id="RHEA:20401"/>
        <dbReference type="ChEBI" id="CHEBI:15377"/>
        <dbReference type="ChEBI" id="CHEBI:35627"/>
        <dbReference type="ChEBI" id="CHEBI:140347"/>
        <dbReference type="EC" id="3.5.2.6"/>
    </reaction>
</comment>
<evidence type="ECO:0000259" key="8">
    <source>
        <dbReference type="Pfam" id="PF00144"/>
    </source>
</evidence>
<comment type="similarity">
    <text evidence="2 6">Belongs to the class-C beta-lactamase family.</text>
</comment>
<dbReference type="InterPro" id="IPR012338">
    <property type="entry name" value="Beta-lactam/transpept-like"/>
</dbReference>
<evidence type="ECO:0000256" key="7">
    <source>
        <dbReference type="SAM" id="SignalP"/>
    </source>
</evidence>
<evidence type="ECO:0000313" key="9">
    <source>
        <dbReference type="EMBL" id="GIZ50366.1"/>
    </source>
</evidence>
<keyword evidence="5 6" id="KW-0046">Antibiotic resistance</keyword>
<evidence type="ECO:0000256" key="4">
    <source>
        <dbReference type="ARBA" id="ARBA00022801"/>
    </source>
</evidence>
<evidence type="ECO:0000313" key="10">
    <source>
        <dbReference type="Proteomes" id="UP000887222"/>
    </source>
</evidence>
<reference evidence="9 10" key="1">
    <citation type="journal article" date="2022" name="Int. J. Syst. Evol. Microbiol.">
        <title>Noviherbaspirillum aridicola sp. nov., isolated from an arid soil in Pakistan.</title>
        <authorList>
            <person name="Khan I.U."/>
            <person name="Saqib M."/>
            <person name="Amin A."/>
            <person name="Hussain F."/>
            <person name="Li L."/>
            <person name="Liu Y.H."/>
            <person name="Fang B.Z."/>
            <person name="Ahmed I."/>
            <person name="Li W.J."/>
        </authorList>
    </citation>
    <scope>NUCLEOTIDE SEQUENCE [LARGE SCALE GENOMIC DNA]</scope>
    <source>
        <strain evidence="9 10">NCCP-691</strain>
    </source>
</reference>
<dbReference type="PANTHER" id="PTHR46825">
    <property type="entry name" value="D-ALANYL-D-ALANINE-CARBOXYPEPTIDASE/ENDOPEPTIDASE AMPH"/>
    <property type="match status" value="1"/>
</dbReference>
<feature type="chain" id="PRO_5045560955" description="Beta-lactamase" evidence="7">
    <location>
        <begin position="21"/>
        <end position="390"/>
    </location>
</feature>
<keyword evidence="4 6" id="KW-0378">Hydrolase</keyword>
<dbReference type="Pfam" id="PF00144">
    <property type="entry name" value="Beta-lactamase"/>
    <property type="match status" value="1"/>
</dbReference>
<protein>
    <recommendedName>
        <fullName evidence="3 6">Beta-lactamase</fullName>
        <ecNumber evidence="3 6">3.5.2.6</ecNumber>
    </recommendedName>
</protein>
<dbReference type="Proteomes" id="UP000887222">
    <property type="component" value="Unassembled WGS sequence"/>
</dbReference>
<dbReference type="InterPro" id="IPR001586">
    <property type="entry name" value="Beta-lactam_class-C_AS"/>
</dbReference>
<dbReference type="NCBIfam" id="NF033085">
    <property type="entry name" value="bla_class_C"/>
    <property type="match status" value="1"/>
</dbReference>
<dbReference type="InterPro" id="IPR001466">
    <property type="entry name" value="Beta-lactam-related"/>
</dbReference>
<dbReference type="PANTHER" id="PTHR46825:SF8">
    <property type="entry name" value="BETA-LACTAMASE-RELATED"/>
    <property type="match status" value="1"/>
</dbReference>
<dbReference type="InterPro" id="IPR050491">
    <property type="entry name" value="AmpC-like"/>
</dbReference>
<dbReference type="InterPro" id="IPR058136">
    <property type="entry name" value="AmpC"/>
</dbReference>
<evidence type="ECO:0000256" key="6">
    <source>
        <dbReference type="RuleBase" id="RU361140"/>
    </source>
</evidence>
<feature type="signal peptide" evidence="7">
    <location>
        <begin position="1"/>
        <end position="20"/>
    </location>
</feature>
<comment type="caution">
    <text evidence="9">The sequence shown here is derived from an EMBL/GenBank/DDBJ whole genome shotgun (WGS) entry which is preliminary data.</text>
</comment>
<accession>A0ABQ4PZX2</accession>
<proteinExistence type="inferred from homology"/>
<evidence type="ECO:0000256" key="5">
    <source>
        <dbReference type="ARBA" id="ARBA00023251"/>
    </source>
</evidence>
<evidence type="ECO:0000256" key="2">
    <source>
        <dbReference type="ARBA" id="ARBA00007840"/>
    </source>
</evidence>
<dbReference type="Gene3D" id="3.40.710.10">
    <property type="entry name" value="DD-peptidase/beta-lactamase superfamily"/>
    <property type="match status" value="1"/>
</dbReference>
<gene>
    <name evidence="9" type="primary">ampC</name>
    <name evidence="9" type="ORF">NCCP691_03800</name>
</gene>
<dbReference type="EC" id="3.5.2.6" evidence="3 6"/>
<keyword evidence="7" id="KW-0732">Signal</keyword>